<gene>
    <name evidence="2" type="ORF">LCGC14_0747430</name>
</gene>
<sequence>MVFNNLMATAAFNGRPPITYDRHDTEMAAGGGPELYPGAQFGADSPNAVEVLKVGDIGGLLNVCLAFLKQYEDLTGANDPRRGAAIKSHTTAGGAELEAARGIARTDDFVTSIEQGPLTSMLYMEYEIIKDVMKSPQPVSVGAGGIEGWVNVAAADLADNAVFLVQGSAGAITEREQGEKFLAASNFALSVATQAAQLGKPVNLSFDEMIIEGYKIAGIQNATRFIGDPEAVPGNAAAGPQIPGANGGAQAGTASPLAPQ</sequence>
<evidence type="ECO:0000313" key="2">
    <source>
        <dbReference type="EMBL" id="KKN39053.1"/>
    </source>
</evidence>
<accession>A0A0F9TC21</accession>
<feature type="region of interest" description="Disordered" evidence="1">
    <location>
        <begin position="232"/>
        <end position="260"/>
    </location>
</feature>
<protein>
    <submittedName>
        <fullName evidence="2">Uncharacterized protein</fullName>
    </submittedName>
</protein>
<dbReference type="EMBL" id="LAZR01001786">
    <property type="protein sequence ID" value="KKN39053.1"/>
    <property type="molecule type" value="Genomic_DNA"/>
</dbReference>
<reference evidence="2" key="1">
    <citation type="journal article" date="2015" name="Nature">
        <title>Complex archaea that bridge the gap between prokaryotes and eukaryotes.</title>
        <authorList>
            <person name="Spang A."/>
            <person name="Saw J.H."/>
            <person name="Jorgensen S.L."/>
            <person name="Zaremba-Niedzwiedzka K."/>
            <person name="Martijn J."/>
            <person name="Lind A.E."/>
            <person name="van Eijk R."/>
            <person name="Schleper C."/>
            <person name="Guy L."/>
            <person name="Ettema T.J."/>
        </authorList>
    </citation>
    <scope>NUCLEOTIDE SEQUENCE</scope>
</reference>
<dbReference type="AlphaFoldDB" id="A0A0F9TC21"/>
<organism evidence="2">
    <name type="scientific">marine sediment metagenome</name>
    <dbReference type="NCBI Taxonomy" id="412755"/>
    <lineage>
        <taxon>unclassified sequences</taxon>
        <taxon>metagenomes</taxon>
        <taxon>ecological metagenomes</taxon>
    </lineage>
</organism>
<evidence type="ECO:0000256" key="1">
    <source>
        <dbReference type="SAM" id="MobiDB-lite"/>
    </source>
</evidence>
<comment type="caution">
    <text evidence="2">The sequence shown here is derived from an EMBL/GenBank/DDBJ whole genome shotgun (WGS) entry which is preliminary data.</text>
</comment>
<proteinExistence type="predicted"/>
<name>A0A0F9TC21_9ZZZZ</name>